<dbReference type="Pfam" id="PF01547">
    <property type="entry name" value="SBP_bac_1"/>
    <property type="match status" value="1"/>
</dbReference>
<sequence>MTLSACGGGGDSGASDTVRVTLVNHVWTENIRKVIPQFEQETGLKVEVTQLGEDQLSDQYNVKLNAGSRDIDVMMYRPLQEGRLFAENGYLADLTDKAEGSADFDFADFQETPVGATSHEDKLVGVPIITEQQVLYYRKDLLEKSGFTAPPATLDELKAQATKIQADNPGVAGFVARTGKAAAVTQFSSFLYSFGGDFVDASGKAAVNTPAAKQAYAFYGGLLRENGPANVSTDMSWSEAMAIFTQGQAAFYPEANSLYKNATDPAKSKVSETVGFAPMPAGPAGSKPYNIPSWGLAVNESSENQDNAWKFIEWAAGKAQTLEQQKAGVPGARTSVWENPEGISTYPADMADAITVSLANGVGHDRPVVERVAQAREIVGQPIVDAITGGDAAASAETANEAFQKFLDDEAR</sequence>
<reference evidence="1" key="1">
    <citation type="submission" date="2020-08" db="EMBL/GenBank/DDBJ databases">
        <title>Whole genome shotgun sequence of Polymorphospora rubra NBRC 101157.</title>
        <authorList>
            <person name="Komaki H."/>
            <person name="Tamura T."/>
        </authorList>
    </citation>
    <scope>NUCLEOTIDE SEQUENCE</scope>
    <source>
        <strain evidence="1">NBRC 101157</strain>
    </source>
</reference>
<dbReference type="PANTHER" id="PTHR43649">
    <property type="entry name" value="ARABINOSE-BINDING PROTEIN-RELATED"/>
    <property type="match status" value="1"/>
</dbReference>
<dbReference type="EMBL" id="AP023359">
    <property type="protein sequence ID" value="BCJ69702.1"/>
    <property type="molecule type" value="Genomic_DNA"/>
</dbReference>
<proteinExistence type="predicted"/>
<dbReference type="InterPro" id="IPR006059">
    <property type="entry name" value="SBP"/>
</dbReference>
<dbReference type="KEGG" id="pry:Prubr_67230"/>
<evidence type="ECO:0000313" key="1">
    <source>
        <dbReference type="EMBL" id="BCJ69702.1"/>
    </source>
</evidence>
<keyword evidence="2" id="KW-1185">Reference proteome</keyword>
<accession>A0A810N7W9</accession>
<gene>
    <name evidence="1" type="ORF">Prubr_67230</name>
</gene>
<name>A0A810N7W9_9ACTN</name>
<dbReference type="Proteomes" id="UP000680866">
    <property type="component" value="Chromosome"/>
</dbReference>
<organism evidence="1 2">
    <name type="scientific">Polymorphospora rubra</name>
    <dbReference type="NCBI Taxonomy" id="338584"/>
    <lineage>
        <taxon>Bacteria</taxon>
        <taxon>Bacillati</taxon>
        <taxon>Actinomycetota</taxon>
        <taxon>Actinomycetes</taxon>
        <taxon>Micromonosporales</taxon>
        <taxon>Micromonosporaceae</taxon>
        <taxon>Polymorphospora</taxon>
    </lineage>
</organism>
<dbReference type="SUPFAM" id="SSF53850">
    <property type="entry name" value="Periplasmic binding protein-like II"/>
    <property type="match status" value="1"/>
</dbReference>
<evidence type="ECO:0000313" key="2">
    <source>
        <dbReference type="Proteomes" id="UP000680866"/>
    </source>
</evidence>
<dbReference type="InterPro" id="IPR050490">
    <property type="entry name" value="Bact_solute-bd_prot1"/>
</dbReference>
<dbReference type="CDD" id="cd13585">
    <property type="entry name" value="PBP2_TMBP_like"/>
    <property type="match status" value="1"/>
</dbReference>
<dbReference type="PANTHER" id="PTHR43649:SF12">
    <property type="entry name" value="DIACETYLCHITOBIOSE BINDING PROTEIN DASA"/>
    <property type="match status" value="1"/>
</dbReference>
<dbReference type="AlphaFoldDB" id="A0A810N7W9"/>
<protein>
    <submittedName>
        <fullName evidence="1">Sugar ABC transporter substrate-binding protein</fullName>
    </submittedName>
</protein>
<dbReference type="RefSeq" id="WP_246567976.1">
    <property type="nucleotide sequence ID" value="NZ_AP023359.1"/>
</dbReference>
<dbReference type="Gene3D" id="3.40.190.10">
    <property type="entry name" value="Periplasmic binding protein-like II"/>
    <property type="match status" value="2"/>
</dbReference>